<evidence type="ECO:0000313" key="11">
    <source>
        <dbReference type="EMBL" id="SIS48121.1"/>
    </source>
</evidence>
<protein>
    <recommendedName>
        <fullName evidence="3">Multidrug export protein MepA</fullName>
    </recommendedName>
</protein>
<organism evidence="11 12">
    <name type="scientific">Salimicrobium flavidum</name>
    <dbReference type="NCBI Taxonomy" id="570947"/>
    <lineage>
        <taxon>Bacteria</taxon>
        <taxon>Bacillati</taxon>
        <taxon>Bacillota</taxon>
        <taxon>Bacilli</taxon>
        <taxon>Bacillales</taxon>
        <taxon>Bacillaceae</taxon>
        <taxon>Salimicrobium</taxon>
    </lineage>
</organism>
<dbReference type="EMBL" id="FTOC01000005">
    <property type="protein sequence ID" value="SIS48121.1"/>
    <property type="molecule type" value="Genomic_DNA"/>
</dbReference>
<keyword evidence="5" id="KW-1003">Cell membrane</keyword>
<dbReference type="InterPro" id="IPR002528">
    <property type="entry name" value="MATE_fam"/>
</dbReference>
<feature type="transmembrane region" description="Helical" evidence="10">
    <location>
        <begin position="237"/>
        <end position="259"/>
    </location>
</feature>
<feature type="transmembrane region" description="Helical" evidence="10">
    <location>
        <begin position="56"/>
        <end position="81"/>
    </location>
</feature>
<evidence type="ECO:0000256" key="3">
    <source>
        <dbReference type="ARBA" id="ARBA00022106"/>
    </source>
</evidence>
<dbReference type="InterPro" id="IPR051327">
    <property type="entry name" value="MATE_MepA_subfamily"/>
</dbReference>
<dbReference type="Pfam" id="PF01554">
    <property type="entry name" value="MatE"/>
    <property type="match status" value="2"/>
</dbReference>
<evidence type="ECO:0000256" key="9">
    <source>
        <dbReference type="ARBA" id="ARBA00023251"/>
    </source>
</evidence>
<dbReference type="STRING" id="570947.SAMN05421687_105220"/>
<dbReference type="CDD" id="cd13143">
    <property type="entry name" value="MATE_MepA_like"/>
    <property type="match status" value="1"/>
</dbReference>
<evidence type="ECO:0000256" key="10">
    <source>
        <dbReference type="SAM" id="Phobius"/>
    </source>
</evidence>
<keyword evidence="7 10" id="KW-1133">Transmembrane helix</keyword>
<feature type="transmembrane region" description="Helical" evidence="10">
    <location>
        <begin position="137"/>
        <end position="158"/>
    </location>
</feature>
<keyword evidence="12" id="KW-1185">Reference proteome</keyword>
<keyword evidence="4" id="KW-0813">Transport</keyword>
<comment type="similarity">
    <text evidence="2">Belongs to the multi antimicrobial extrusion (MATE) (TC 2.A.66.1) family. MepA subfamily.</text>
</comment>
<reference evidence="12" key="1">
    <citation type="submission" date="2017-01" db="EMBL/GenBank/DDBJ databases">
        <authorList>
            <person name="Varghese N."/>
            <person name="Submissions S."/>
        </authorList>
    </citation>
    <scope>NUCLEOTIDE SEQUENCE [LARGE SCALE GENOMIC DNA]</scope>
    <source>
        <strain evidence="12">DSM 23127</strain>
    </source>
</reference>
<dbReference type="InterPro" id="IPR045070">
    <property type="entry name" value="MATE_MepA-like"/>
</dbReference>
<proteinExistence type="inferred from homology"/>
<dbReference type="PANTHER" id="PTHR43823">
    <property type="entry name" value="SPORULATION PROTEIN YKVU"/>
    <property type="match status" value="1"/>
</dbReference>
<evidence type="ECO:0000256" key="4">
    <source>
        <dbReference type="ARBA" id="ARBA00022448"/>
    </source>
</evidence>
<dbReference type="OrthoDB" id="9811110at2"/>
<feature type="transmembrane region" description="Helical" evidence="10">
    <location>
        <begin position="193"/>
        <end position="216"/>
    </location>
</feature>
<feature type="transmembrane region" description="Helical" evidence="10">
    <location>
        <begin position="93"/>
        <end position="117"/>
    </location>
</feature>
<evidence type="ECO:0000256" key="8">
    <source>
        <dbReference type="ARBA" id="ARBA00023136"/>
    </source>
</evidence>
<keyword evidence="8 10" id="KW-0472">Membrane</keyword>
<comment type="subcellular location">
    <subcellularLocation>
        <location evidence="1">Cell membrane</location>
        <topology evidence="1">Multi-pass membrane protein</topology>
    </subcellularLocation>
</comment>
<dbReference type="GO" id="GO:0046677">
    <property type="term" value="P:response to antibiotic"/>
    <property type="evidence" value="ECO:0007669"/>
    <property type="project" value="UniProtKB-KW"/>
</dbReference>
<keyword evidence="9" id="KW-0046">Antibiotic resistance</keyword>
<evidence type="ECO:0000256" key="7">
    <source>
        <dbReference type="ARBA" id="ARBA00022989"/>
    </source>
</evidence>
<evidence type="ECO:0000256" key="5">
    <source>
        <dbReference type="ARBA" id="ARBA00022475"/>
    </source>
</evidence>
<dbReference type="PIRSF" id="PIRSF006603">
    <property type="entry name" value="DinF"/>
    <property type="match status" value="1"/>
</dbReference>
<dbReference type="GO" id="GO:0042910">
    <property type="term" value="F:xenobiotic transmembrane transporter activity"/>
    <property type="evidence" value="ECO:0007669"/>
    <property type="project" value="InterPro"/>
</dbReference>
<accession>A0A1N7JFU2</accession>
<evidence type="ECO:0000256" key="1">
    <source>
        <dbReference type="ARBA" id="ARBA00004651"/>
    </source>
</evidence>
<dbReference type="RefSeq" id="WP_076558946.1">
    <property type="nucleotide sequence ID" value="NZ_FTOC01000005.1"/>
</dbReference>
<gene>
    <name evidence="11" type="ORF">SAMN05421687_105220</name>
</gene>
<name>A0A1N7JFU2_9BACI</name>
<sequence length="443" mass="48426">MNDAHQTLMTKPVRRVFFQYFFPSLAGMMLMSVNILTDGIFVGNGVGAEALAGVNLAMPVFSLIFSMALWIGIGGGTLFSMHMGKGEKKEARSIFSLSVVSLFFILAVIGSIGYFYIEETALLLGANEDTLFHTMEYLKVLMPLGWIVAVHELLSIFVRNDGSPVLSMVSLGTTAVVNIILNYYMIFILELGVFGAALATVLASVAGLFVLVVHFAGKHSNLTTLTFGWSLAALRKILNIGFPSFLTEAGMLVFVAGYNLALVQLLGTEGVAAFSVINYLHGFMFLSFFGIETALQPMISYYHGAGEKERIKASVKIGEKTSLVLGVFLLSVGLVAAPGLVSLFGLESENIRELAIEGIRLFFFTYLFLGFNFVYMTYFQSIGNIRSAMIIILLRSFVFIVIFLWALPALFGTSAVWLSLPLAEMLVAALIFFLARKHVIGRT</sequence>
<feature type="transmembrane region" description="Helical" evidence="10">
    <location>
        <begin position="165"/>
        <end position="187"/>
    </location>
</feature>
<feature type="transmembrane region" description="Helical" evidence="10">
    <location>
        <begin position="390"/>
        <end position="411"/>
    </location>
</feature>
<dbReference type="InterPro" id="IPR048279">
    <property type="entry name" value="MdtK-like"/>
</dbReference>
<dbReference type="GO" id="GO:0015297">
    <property type="term" value="F:antiporter activity"/>
    <property type="evidence" value="ECO:0007669"/>
    <property type="project" value="InterPro"/>
</dbReference>
<dbReference type="AlphaFoldDB" id="A0A1N7JFU2"/>
<evidence type="ECO:0000256" key="2">
    <source>
        <dbReference type="ARBA" id="ARBA00008417"/>
    </source>
</evidence>
<evidence type="ECO:0000313" key="12">
    <source>
        <dbReference type="Proteomes" id="UP000187608"/>
    </source>
</evidence>
<feature type="transmembrane region" description="Helical" evidence="10">
    <location>
        <begin position="16"/>
        <end position="36"/>
    </location>
</feature>
<evidence type="ECO:0000256" key="6">
    <source>
        <dbReference type="ARBA" id="ARBA00022692"/>
    </source>
</evidence>
<keyword evidence="6 10" id="KW-0812">Transmembrane</keyword>
<feature type="transmembrane region" description="Helical" evidence="10">
    <location>
        <begin position="279"/>
        <end position="302"/>
    </location>
</feature>
<dbReference type="Proteomes" id="UP000187608">
    <property type="component" value="Unassembled WGS sequence"/>
</dbReference>
<dbReference type="GO" id="GO:0005886">
    <property type="term" value="C:plasma membrane"/>
    <property type="evidence" value="ECO:0007669"/>
    <property type="project" value="UniProtKB-SubCell"/>
</dbReference>
<feature type="transmembrane region" description="Helical" evidence="10">
    <location>
        <begin position="323"/>
        <end position="346"/>
    </location>
</feature>
<feature type="transmembrane region" description="Helical" evidence="10">
    <location>
        <begin position="358"/>
        <end position="378"/>
    </location>
</feature>
<dbReference type="PANTHER" id="PTHR43823:SF4">
    <property type="entry name" value="SPORULATION PROTEIN YKVU"/>
    <property type="match status" value="1"/>
</dbReference>
<feature type="transmembrane region" description="Helical" evidence="10">
    <location>
        <begin position="417"/>
        <end position="435"/>
    </location>
</feature>